<protein>
    <recommendedName>
        <fullName evidence="3">Transmembrane protein</fullName>
    </recommendedName>
</protein>
<keyword evidence="2" id="KW-1185">Reference proteome</keyword>
<accession>A0AAW1VX73</accession>
<dbReference type="EMBL" id="JBEDUW010000007">
    <property type="protein sequence ID" value="KAK9911973.1"/>
    <property type="molecule type" value="Genomic_DNA"/>
</dbReference>
<dbReference type="AlphaFoldDB" id="A0AAW1VX73"/>
<evidence type="ECO:0000313" key="2">
    <source>
        <dbReference type="Proteomes" id="UP001457282"/>
    </source>
</evidence>
<sequence>MEILQGFSLAFLVFALFSGGGCVIALMDDLQKVVASGSSDWILSRIQGFGSWLRLTSLDSATRRLSHLWGWHDGGPSLWWPYCFDVGCFVGLQATETGGVGDKVFFLGSVDHHWWLSLGKMTTGISGCGTGSSYEIRHWIRLWDLGGLWFQFEFLIQALC</sequence>
<organism evidence="1 2">
    <name type="scientific">Rubus argutus</name>
    <name type="common">Southern blackberry</name>
    <dbReference type="NCBI Taxonomy" id="59490"/>
    <lineage>
        <taxon>Eukaryota</taxon>
        <taxon>Viridiplantae</taxon>
        <taxon>Streptophyta</taxon>
        <taxon>Embryophyta</taxon>
        <taxon>Tracheophyta</taxon>
        <taxon>Spermatophyta</taxon>
        <taxon>Magnoliopsida</taxon>
        <taxon>eudicotyledons</taxon>
        <taxon>Gunneridae</taxon>
        <taxon>Pentapetalae</taxon>
        <taxon>rosids</taxon>
        <taxon>fabids</taxon>
        <taxon>Rosales</taxon>
        <taxon>Rosaceae</taxon>
        <taxon>Rosoideae</taxon>
        <taxon>Rosoideae incertae sedis</taxon>
        <taxon>Rubus</taxon>
    </lineage>
</organism>
<gene>
    <name evidence="1" type="ORF">M0R45_035850</name>
</gene>
<proteinExistence type="predicted"/>
<evidence type="ECO:0000313" key="1">
    <source>
        <dbReference type="EMBL" id="KAK9911973.1"/>
    </source>
</evidence>
<dbReference type="Proteomes" id="UP001457282">
    <property type="component" value="Unassembled WGS sequence"/>
</dbReference>
<reference evidence="1 2" key="1">
    <citation type="journal article" date="2023" name="G3 (Bethesda)">
        <title>A chromosome-length genome assembly and annotation of blackberry (Rubus argutus, cv. 'Hillquist').</title>
        <authorList>
            <person name="Bruna T."/>
            <person name="Aryal R."/>
            <person name="Dudchenko O."/>
            <person name="Sargent D.J."/>
            <person name="Mead D."/>
            <person name="Buti M."/>
            <person name="Cavallini A."/>
            <person name="Hytonen T."/>
            <person name="Andres J."/>
            <person name="Pham M."/>
            <person name="Weisz D."/>
            <person name="Mascagni F."/>
            <person name="Usai G."/>
            <person name="Natali L."/>
            <person name="Bassil N."/>
            <person name="Fernandez G.E."/>
            <person name="Lomsadze A."/>
            <person name="Armour M."/>
            <person name="Olukolu B."/>
            <person name="Poorten T."/>
            <person name="Britton C."/>
            <person name="Davik J."/>
            <person name="Ashrafi H."/>
            <person name="Aiden E.L."/>
            <person name="Borodovsky M."/>
            <person name="Worthington M."/>
        </authorList>
    </citation>
    <scope>NUCLEOTIDE SEQUENCE [LARGE SCALE GENOMIC DNA]</scope>
    <source>
        <strain evidence="1">PI 553951</strain>
    </source>
</reference>
<comment type="caution">
    <text evidence="1">The sequence shown here is derived from an EMBL/GenBank/DDBJ whole genome shotgun (WGS) entry which is preliminary data.</text>
</comment>
<evidence type="ECO:0008006" key="3">
    <source>
        <dbReference type="Google" id="ProtNLM"/>
    </source>
</evidence>
<name>A0AAW1VX73_RUBAR</name>